<proteinExistence type="predicted"/>
<evidence type="ECO:0000313" key="3">
    <source>
        <dbReference type="Proteomes" id="UP000184211"/>
    </source>
</evidence>
<evidence type="ECO:0000256" key="1">
    <source>
        <dbReference type="SAM" id="Phobius"/>
    </source>
</evidence>
<dbReference type="STRING" id="870908.SAMN04488044_0505"/>
<feature type="transmembrane region" description="Helical" evidence="1">
    <location>
        <begin position="53"/>
        <end position="71"/>
    </location>
</feature>
<dbReference type="RefSeq" id="WP_072790051.1">
    <property type="nucleotide sequence ID" value="NZ_FQWM01000001.1"/>
</dbReference>
<organism evidence="2 3">
    <name type="scientific">Cognatishimia maritima</name>
    <dbReference type="NCBI Taxonomy" id="870908"/>
    <lineage>
        <taxon>Bacteria</taxon>
        <taxon>Pseudomonadati</taxon>
        <taxon>Pseudomonadota</taxon>
        <taxon>Alphaproteobacteria</taxon>
        <taxon>Rhodobacterales</taxon>
        <taxon>Paracoccaceae</taxon>
        <taxon>Cognatishimia</taxon>
    </lineage>
</organism>
<protein>
    <recommendedName>
        <fullName evidence="4">NfeD-like C-terminal, partner-binding</fullName>
    </recommendedName>
</protein>
<sequence>MAVLLTTWWVWLAAALGLGILEMLVPGFIFLGFAIGAAVTGLALLGPLKLLSVPAILLLFAVISLIAWLILRRVFSLPKGNVKTFNHDINE</sequence>
<reference evidence="3" key="1">
    <citation type="submission" date="2016-11" db="EMBL/GenBank/DDBJ databases">
        <authorList>
            <person name="Varghese N."/>
            <person name="Submissions S."/>
        </authorList>
    </citation>
    <scope>NUCLEOTIDE SEQUENCE [LARGE SCALE GENOMIC DNA]</scope>
    <source>
        <strain evidence="3">DSM 28223</strain>
    </source>
</reference>
<dbReference type="AlphaFoldDB" id="A0A1M5J125"/>
<dbReference type="Proteomes" id="UP000184211">
    <property type="component" value="Unassembled WGS sequence"/>
</dbReference>
<accession>A0A1M5J125</accession>
<keyword evidence="1" id="KW-1133">Transmembrane helix</keyword>
<evidence type="ECO:0008006" key="4">
    <source>
        <dbReference type="Google" id="ProtNLM"/>
    </source>
</evidence>
<dbReference type="EMBL" id="FQWM01000001">
    <property type="protein sequence ID" value="SHG33999.1"/>
    <property type="molecule type" value="Genomic_DNA"/>
</dbReference>
<keyword evidence="1" id="KW-0472">Membrane</keyword>
<keyword evidence="1" id="KW-0812">Transmembrane</keyword>
<dbReference type="OrthoDB" id="7745385at2"/>
<gene>
    <name evidence="2" type="ORF">SAMN04488044_0505</name>
</gene>
<name>A0A1M5J125_9RHOB</name>
<evidence type="ECO:0000313" key="2">
    <source>
        <dbReference type="EMBL" id="SHG33999.1"/>
    </source>
</evidence>
<keyword evidence="3" id="KW-1185">Reference proteome</keyword>